<reference evidence="8 9" key="1">
    <citation type="submission" date="2019-12" db="EMBL/GenBank/DDBJ databases">
        <title>Whole-genome sequencing of Allorhizobium vitis.</title>
        <authorList>
            <person name="Gan H.M."/>
            <person name="Szegedi E."/>
            <person name="Burr T."/>
            <person name="Savka M.A."/>
        </authorList>
    </citation>
    <scope>NUCLEOTIDE SEQUENCE [LARGE SCALE GENOMIC DNA]</scope>
    <source>
        <strain evidence="8 9">CG989</strain>
    </source>
</reference>
<protein>
    <recommendedName>
        <fullName evidence="6">Pseudouridine-5'-phosphate glycosidase</fullName>
        <shortName evidence="6">PsiMP glycosidase</shortName>
        <ecNumber evidence="6">4.2.1.70</ecNumber>
    </recommendedName>
</protein>
<evidence type="ECO:0000313" key="9">
    <source>
        <dbReference type="Proteomes" id="UP000436692"/>
    </source>
</evidence>
<feature type="active site" description="Proton donor" evidence="6">
    <location>
        <position position="32"/>
    </location>
</feature>
<dbReference type="Proteomes" id="UP000436692">
    <property type="component" value="Unassembled WGS sequence"/>
</dbReference>
<comment type="function">
    <text evidence="6">Catalyzes the reversible cleavage of pseudouridine 5'-phosphate (PsiMP) to ribose 5-phosphate and uracil. Functions biologically in the cleavage direction, as part of a pseudouridine degradation pathway.</text>
</comment>
<keyword evidence="7" id="KW-0614">Plasmid</keyword>
<sequence>MKQVSLDHGLTLKFQSEVADALAEGRPVVALESNVITHGLRYPQNIDCVQRMETAVRDTGAVPATIFVDEGAVIYGSDERLLARFATSEGIPKVSSRDLPFVLAKGGTGATTVASSLVCAQWAGISVFSSAGIGGVHRGATHSMDVSADLIQFTRSRVTTVCAGAKMILDLPLTLEFLETHSVPLVGYKSDYFPAFFCESSGLKCPQRLDDPADIARAIILHAASGAPGGVVVTVPPRPEDAVPLELAEAALTTALQQAQSENVTGPGLTKFIMRALDTATHGKTSRANAAVLVSTAQTAGDIAVALAEIAPQRNAIFQPVNS</sequence>
<evidence type="ECO:0000313" key="7">
    <source>
        <dbReference type="EMBL" id="MBF2714516.1"/>
    </source>
</evidence>
<gene>
    <name evidence="6" type="primary">psuG</name>
    <name evidence="8" type="ORF">GOZ95_26895</name>
    <name evidence="7" type="ORF">IEI95_009810</name>
</gene>
<comment type="catalytic activity">
    <reaction evidence="6">
        <text>D-ribose 5-phosphate + uracil = psi-UMP + H2O</text>
        <dbReference type="Rhea" id="RHEA:18337"/>
        <dbReference type="ChEBI" id="CHEBI:15377"/>
        <dbReference type="ChEBI" id="CHEBI:17568"/>
        <dbReference type="ChEBI" id="CHEBI:58380"/>
        <dbReference type="ChEBI" id="CHEBI:78346"/>
        <dbReference type="EC" id="4.2.1.70"/>
    </reaction>
</comment>
<accession>A0AAE2R9Y5</accession>
<comment type="caution">
    <text evidence="7">The sequence shown here is derived from an EMBL/GenBank/DDBJ whole genome shotgun (WGS) entry which is preliminary data.</text>
</comment>
<keyword evidence="4 6" id="KW-0456">Lyase</keyword>
<keyword evidence="5 6" id="KW-0326">Glycosidase</keyword>
<evidence type="ECO:0000256" key="4">
    <source>
        <dbReference type="ARBA" id="ARBA00023239"/>
    </source>
</evidence>
<feature type="binding site" evidence="6">
    <location>
        <position position="93"/>
    </location>
    <ligand>
        <name>substrate</name>
    </ligand>
</feature>
<dbReference type="Pfam" id="PF04227">
    <property type="entry name" value="Indigoidine_A"/>
    <property type="match status" value="1"/>
</dbReference>
<evidence type="ECO:0000256" key="5">
    <source>
        <dbReference type="ARBA" id="ARBA00023295"/>
    </source>
</evidence>
<comment type="cofactor">
    <cofactor evidence="6">
        <name>Mn(2+)</name>
        <dbReference type="ChEBI" id="CHEBI:29035"/>
    </cofactor>
    <text evidence="6">Binds 1 Mn(2+) ion per subunit.</text>
</comment>
<feature type="binding site" evidence="6">
    <location>
        <position position="145"/>
    </location>
    <ligand>
        <name>Mn(2+)</name>
        <dbReference type="ChEBI" id="CHEBI:29035"/>
    </ligand>
</feature>
<dbReference type="Gene3D" id="3.40.1790.10">
    <property type="entry name" value="Indigoidine synthase domain"/>
    <property type="match status" value="1"/>
</dbReference>
<keyword evidence="3 6" id="KW-0464">Manganese</keyword>
<dbReference type="EMBL" id="JACXXJ020000004">
    <property type="protein sequence ID" value="MBF2714516.1"/>
    <property type="molecule type" value="Genomic_DNA"/>
</dbReference>
<organism evidence="7 10">
    <name type="scientific">Agrobacterium vitis</name>
    <name type="common">Rhizobium vitis</name>
    <dbReference type="NCBI Taxonomy" id="373"/>
    <lineage>
        <taxon>Bacteria</taxon>
        <taxon>Pseudomonadati</taxon>
        <taxon>Pseudomonadota</taxon>
        <taxon>Alphaproteobacteria</taxon>
        <taxon>Hyphomicrobiales</taxon>
        <taxon>Rhizobiaceae</taxon>
        <taxon>Rhizobium/Agrobacterium group</taxon>
        <taxon>Agrobacterium</taxon>
    </lineage>
</organism>
<dbReference type="GO" id="GO:0046113">
    <property type="term" value="P:nucleobase catabolic process"/>
    <property type="evidence" value="ECO:0007669"/>
    <property type="project" value="UniProtKB-UniRule"/>
</dbReference>
<evidence type="ECO:0000256" key="3">
    <source>
        <dbReference type="ARBA" id="ARBA00023211"/>
    </source>
</evidence>
<comment type="similarity">
    <text evidence="6">Belongs to the pseudouridine-5'-phosphate glycosidase family.</text>
</comment>
<dbReference type="GO" id="GO:0004730">
    <property type="term" value="F:pseudouridylate synthase activity"/>
    <property type="evidence" value="ECO:0007669"/>
    <property type="project" value="UniProtKB-UniRule"/>
</dbReference>
<dbReference type="GO" id="GO:0046872">
    <property type="term" value="F:metal ion binding"/>
    <property type="evidence" value="ECO:0007669"/>
    <property type="project" value="UniProtKB-KW"/>
</dbReference>
<dbReference type="GO" id="GO:0016798">
    <property type="term" value="F:hydrolase activity, acting on glycosyl bonds"/>
    <property type="evidence" value="ECO:0007669"/>
    <property type="project" value="UniProtKB-KW"/>
</dbReference>
<geneLocation type="plasmid" evidence="7">
    <name>unnamed3</name>
</geneLocation>
<dbReference type="InterPro" id="IPR007342">
    <property type="entry name" value="PsuG"/>
</dbReference>
<feature type="active site" description="Nucleophile" evidence="6">
    <location>
        <position position="166"/>
    </location>
</feature>
<comment type="subunit">
    <text evidence="6">Homotrimer.</text>
</comment>
<dbReference type="GO" id="GO:0005737">
    <property type="term" value="C:cytoplasm"/>
    <property type="evidence" value="ECO:0007669"/>
    <property type="project" value="TreeGrafter"/>
</dbReference>
<evidence type="ECO:0000313" key="10">
    <source>
        <dbReference type="Proteomes" id="UP000655037"/>
    </source>
</evidence>
<dbReference type="SUPFAM" id="SSF110581">
    <property type="entry name" value="Indigoidine synthase A-like"/>
    <property type="match status" value="1"/>
</dbReference>
<name>A0AAE2R9Y5_AGRVI</name>
<keyword evidence="1 6" id="KW-0479">Metal-binding</keyword>
<dbReference type="EMBL" id="WPHM01000030">
    <property type="protein sequence ID" value="MUZ61048.1"/>
    <property type="molecule type" value="Genomic_DNA"/>
</dbReference>
<dbReference type="PANTHER" id="PTHR42909">
    <property type="entry name" value="ZGC:136858"/>
    <property type="match status" value="1"/>
</dbReference>
<dbReference type="Proteomes" id="UP000655037">
    <property type="component" value="Unassembled WGS sequence"/>
</dbReference>
<dbReference type="EC" id="4.2.1.70" evidence="6"/>
<evidence type="ECO:0000313" key="8">
    <source>
        <dbReference type="EMBL" id="MUZ61048.1"/>
    </source>
</evidence>
<reference evidence="7" key="2">
    <citation type="submission" date="2020-11" db="EMBL/GenBank/DDBJ databases">
        <title>Agrobacterium vitis strain K377 genome.</title>
        <authorList>
            <person name="Xi H."/>
        </authorList>
    </citation>
    <scope>NUCLEOTIDE SEQUENCE</scope>
    <source>
        <strain evidence="7">K377</strain>
        <plasmid evidence="7">unnamed3</plasmid>
    </source>
</reference>
<feature type="binding site" evidence="6">
    <location>
        <position position="113"/>
    </location>
    <ligand>
        <name>substrate</name>
    </ligand>
</feature>
<dbReference type="HAMAP" id="MF_01876">
    <property type="entry name" value="PsiMP_glycosidase"/>
    <property type="match status" value="1"/>
</dbReference>
<dbReference type="RefSeq" id="WP_071205528.1">
    <property type="nucleotide sequence ID" value="NZ_CP056044.1"/>
</dbReference>
<dbReference type="InterPro" id="IPR022830">
    <property type="entry name" value="Indigdn_synthA-like"/>
</dbReference>
<dbReference type="PANTHER" id="PTHR42909:SF1">
    <property type="entry name" value="CARBOHYDRATE KINASE PFKB DOMAIN-CONTAINING PROTEIN"/>
    <property type="match status" value="1"/>
</dbReference>
<evidence type="ECO:0000256" key="2">
    <source>
        <dbReference type="ARBA" id="ARBA00022801"/>
    </source>
</evidence>
<feature type="binding site" evidence="6">
    <location>
        <begin position="147"/>
        <end position="149"/>
    </location>
    <ligand>
        <name>substrate</name>
    </ligand>
</feature>
<evidence type="ECO:0000256" key="6">
    <source>
        <dbReference type="HAMAP-Rule" id="MF_01876"/>
    </source>
</evidence>
<dbReference type="AlphaFoldDB" id="A0AAE2R9Y5"/>
<proteinExistence type="inferred from homology"/>
<keyword evidence="2 6" id="KW-0378">Hydrolase</keyword>
<evidence type="ECO:0000256" key="1">
    <source>
        <dbReference type="ARBA" id="ARBA00022723"/>
    </source>
</evidence>